<dbReference type="Gene3D" id="3.30.700.10">
    <property type="entry name" value="Glycoprotein, Type 4 Pilin"/>
    <property type="match status" value="1"/>
</dbReference>
<dbReference type="RefSeq" id="WP_146536496.1">
    <property type="nucleotide sequence ID" value="NZ_SJPX01000005.1"/>
</dbReference>
<reference evidence="2 3" key="1">
    <citation type="submission" date="2019-02" db="EMBL/GenBank/DDBJ databases">
        <title>Deep-cultivation of Planctomycetes and their phenomic and genomic characterization uncovers novel biology.</title>
        <authorList>
            <person name="Wiegand S."/>
            <person name="Jogler M."/>
            <person name="Boedeker C."/>
            <person name="Pinto D."/>
            <person name="Vollmers J."/>
            <person name="Rivas-Marin E."/>
            <person name="Kohn T."/>
            <person name="Peeters S.H."/>
            <person name="Heuer A."/>
            <person name="Rast P."/>
            <person name="Oberbeckmann S."/>
            <person name="Bunk B."/>
            <person name="Jeske O."/>
            <person name="Meyerdierks A."/>
            <person name="Storesund J.E."/>
            <person name="Kallscheuer N."/>
            <person name="Luecker S."/>
            <person name="Lage O.M."/>
            <person name="Pohl T."/>
            <person name="Merkel B.J."/>
            <person name="Hornburger P."/>
            <person name="Mueller R.-W."/>
            <person name="Bruemmer F."/>
            <person name="Labrenz M."/>
            <person name="Spormann A.M."/>
            <person name="Op Den Camp H."/>
            <person name="Overmann J."/>
            <person name="Amann R."/>
            <person name="Jetten M.S.M."/>
            <person name="Mascher T."/>
            <person name="Medema M.H."/>
            <person name="Devos D.P."/>
            <person name="Kaster A.-K."/>
            <person name="Ovreas L."/>
            <person name="Rohde M."/>
            <person name="Galperin M.Y."/>
            <person name="Jogler C."/>
        </authorList>
    </citation>
    <scope>NUCLEOTIDE SEQUENCE [LARGE SCALE GENOMIC DNA]</scope>
    <source>
        <strain evidence="2 3">Poly59</strain>
    </source>
</reference>
<dbReference type="PROSITE" id="PS00409">
    <property type="entry name" value="PROKAR_NTER_METHYL"/>
    <property type="match status" value="1"/>
</dbReference>
<keyword evidence="3" id="KW-1185">Reference proteome</keyword>
<protein>
    <recommendedName>
        <fullName evidence="1">DUF1559 domain-containing protein</fullName>
    </recommendedName>
</protein>
<dbReference type="PANTHER" id="PTHR30093">
    <property type="entry name" value="GENERAL SECRETION PATHWAY PROTEIN G"/>
    <property type="match status" value="1"/>
</dbReference>
<dbReference type="OrthoDB" id="269098at2"/>
<sequence>MSRPKSGFTLVELLVVISIIGILMGLLIPAVNAARETARRNQCATNMKNLALAGVQYENTKGEFPGYVMDYGLYAGGSSAVDPSDPSNAGVPRHKKIGTWAVAFLPWLDAQPTYEHWTTDRYPVIVADPTSPPESGSTTGASGAGFHTLAAPNLAIMQCPSNPVSGGDFGKNSFVYNNGMNHTIGSGMSASTVGGVTFASSQDRANGVGNSKYNVTAIASNGTGTHGSEGPNVRLDDFKDGQGFTMLFAENVQALPWHRAGLIAGTTLHTADAAHTDIVFSGTTALTARFVHGMVWHYEDADSADSGMSTLWNKNGTAAAVVPAAVNTLHRINGGGTTVSDDIFNKVMTTADDARDLARPSSAHVDGVNAAFADGATRFVTDSVDYRVYQALMTLRGKSSNVPWPEFVLTDELGD</sequence>
<evidence type="ECO:0000313" key="3">
    <source>
        <dbReference type="Proteomes" id="UP000317977"/>
    </source>
</evidence>
<proteinExistence type="predicted"/>
<organism evidence="2 3">
    <name type="scientific">Rubripirellula reticaptiva</name>
    <dbReference type="NCBI Taxonomy" id="2528013"/>
    <lineage>
        <taxon>Bacteria</taxon>
        <taxon>Pseudomonadati</taxon>
        <taxon>Planctomycetota</taxon>
        <taxon>Planctomycetia</taxon>
        <taxon>Pirellulales</taxon>
        <taxon>Pirellulaceae</taxon>
        <taxon>Rubripirellula</taxon>
    </lineage>
</organism>
<dbReference type="NCBIfam" id="TIGR04294">
    <property type="entry name" value="pre_pil_HX9DG"/>
    <property type="match status" value="1"/>
</dbReference>
<dbReference type="InterPro" id="IPR045584">
    <property type="entry name" value="Pilin-like"/>
</dbReference>
<dbReference type="EMBL" id="SJPX01000005">
    <property type="protein sequence ID" value="TWU48083.1"/>
    <property type="molecule type" value="Genomic_DNA"/>
</dbReference>
<evidence type="ECO:0000259" key="1">
    <source>
        <dbReference type="Pfam" id="PF07596"/>
    </source>
</evidence>
<dbReference type="InterPro" id="IPR012902">
    <property type="entry name" value="N_methyl_site"/>
</dbReference>
<dbReference type="NCBIfam" id="TIGR02532">
    <property type="entry name" value="IV_pilin_GFxxxE"/>
    <property type="match status" value="1"/>
</dbReference>
<dbReference type="Pfam" id="PF07596">
    <property type="entry name" value="SBP_bac_10"/>
    <property type="match status" value="1"/>
</dbReference>
<accession>A0A5C6EEB2</accession>
<dbReference type="InterPro" id="IPR011453">
    <property type="entry name" value="DUF1559"/>
</dbReference>
<dbReference type="Proteomes" id="UP000317977">
    <property type="component" value="Unassembled WGS sequence"/>
</dbReference>
<gene>
    <name evidence="2" type="ORF">Poly59_49280</name>
</gene>
<dbReference type="SUPFAM" id="SSF54523">
    <property type="entry name" value="Pili subunits"/>
    <property type="match status" value="1"/>
</dbReference>
<feature type="domain" description="DUF1559" evidence="1">
    <location>
        <begin position="33"/>
        <end position="385"/>
    </location>
</feature>
<dbReference type="PANTHER" id="PTHR30093:SF2">
    <property type="entry name" value="TYPE II SECRETION SYSTEM PROTEIN H"/>
    <property type="match status" value="1"/>
</dbReference>
<dbReference type="Pfam" id="PF07963">
    <property type="entry name" value="N_methyl"/>
    <property type="match status" value="1"/>
</dbReference>
<dbReference type="InterPro" id="IPR027558">
    <property type="entry name" value="Pre_pil_HX9DG_C"/>
</dbReference>
<dbReference type="AlphaFoldDB" id="A0A5C6EEB2"/>
<comment type="caution">
    <text evidence="2">The sequence shown here is derived from an EMBL/GenBank/DDBJ whole genome shotgun (WGS) entry which is preliminary data.</text>
</comment>
<name>A0A5C6EEB2_9BACT</name>
<evidence type="ECO:0000313" key="2">
    <source>
        <dbReference type="EMBL" id="TWU48083.1"/>
    </source>
</evidence>